<feature type="compositionally biased region" description="Low complexity" evidence="1">
    <location>
        <begin position="436"/>
        <end position="446"/>
    </location>
</feature>
<feature type="region of interest" description="Disordered" evidence="1">
    <location>
        <begin position="528"/>
        <end position="552"/>
    </location>
</feature>
<feature type="compositionally biased region" description="Basic and acidic residues" evidence="1">
    <location>
        <begin position="540"/>
        <end position="552"/>
    </location>
</feature>
<feature type="region of interest" description="Disordered" evidence="1">
    <location>
        <begin position="375"/>
        <end position="487"/>
    </location>
</feature>
<evidence type="ECO:0000313" key="2">
    <source>
        <dbReference type="EMBL" id="KAB8295779.1"/>
    </source>
</evidence>
<dbReference type="Proteomes" id="UP000326757">
    <property type="component" value="Unassembled WGS sequence"/>
</dbReference>
<evidence type="ECO:0000313" key="3">
    <source>
        <dbReference type="Proteomes" id="UP000326757"/>
    </source>
</evidence>
<name>A0A5N6K191_MONLA</name>
<dbReference type="OrthoDB" id="5345625at2759"/>
<proteinExistence type="predicted"/>
<feature type="region of interest" description="Disordered" evidence="1">
    <location>
        <begin position="316"/>
        <end position="356"/>
    </location>
</feature>
<feature type="compositionally biased region" description="Low complexity" evidence="1">
    <location>
        <begin position="454"/>
        <end position="476"/>
    </location>
</feature>
<accession>A0A5N6K191</accession>
<feature type="compositionally biased region" description="Polar residues" evidence="1">
    <location>
        <begin position="126"/>
        <end position="146"/>
    </location>
</feature>
<comment type="caution">
    <text evidence="2">The sequence shown here is derived from an EMBL/GenBank/DDBJ whole genome shotgun (WGS) entry which is preliminary data.</text>
</comment>
<feature type="compositionally biased region" description="Basic and acidic residues" evidence="1">
    <location>
        <begin position="425"/>
        <end position="435"/>
    </location>
</feature>
<gene>
    <name evidence="2" type="ORF">EYC80_008602</name>
</gene>
<keyword evidence="3" id="KW-1185">Reference proteome</keyword>
<organism evidence="2 3">
    <name type="scientific">Monilinia laxa</name>
    <name type="common">Brown rot fungus</name>
    <name type="synonym">Sclerotinia laxa</name>
    <dbReference type="NCBI Taxonomy" id="61186"/>
    <lineage>
        <taxon>Eukaryota</taxon>
        <taxon>Fungi</taxon>
        <taxon>Dikarya</taxon>
        <taxon>Ascomycota</taxon>
        <taxon>Pezizomycotina</taxon>
        <taxon>Leotiomycetes</taxon>
        <taxon>Helotiales</taxon>
        <taxon>Sclerotiniaceae</taxon>
        <taxon>Monilinia</taxon>
    </lineage>
</organism>
<dbReference type="AlphaFoldDB" id="A0A5N6K191"/>
<reference evidence="2 3" key="1">
    <citation type="submission" date="2019-06" db="EMBL/GenBank/DDBJ databases">
        <title>Genome Sequence of the Brown Rot Fungal Pathogen Monilinia laxa.</title>
        <authorList>
            <person name="De Miccolis Angelini R.M."/>
            <person name="Landi L."/>
            <person name="Abate D."/>
            <person name="Pollastro S."/>
            <person name="Romanazzi G."/>
            <person name="Faretra F."/>
        </authorList>
    </citation>
    <scope>NUCLEOTIDE SEQUENCE [LARGE SCALE GENOMIC DNA]</scope>
    <source>
        <strain evidence="2 3">Mlax316</strain>
    </source>
</reference>
<evidence type="ECO:0000256" key="1">
    <source>
        <dbReference type="SAM" id="MobiDB-lite"/>
    </source>
</evidence>
<protein>
    <submittedName>
        <fullName evidence="2">Uncharacterized protein</fullName>
    </submittedName>
</protein>
<feature type="compositionally biased region" description="Polar residues" evidence="1">
    <location>
        <begin position="231"/>
        <end position="243"/>
    </location>
</feature>
<feature type="region of interest" description="Disordered" evidence="1">
    <location>
        <begin position="192"/>
        <end position="251"/>
    </location>
</feature>
<sequence length="565" mass="61554">MHAVATGADGNFKNYQESFTSFGYKFGSPIGSLALVLFVLENLKKVYLELLYNNERAFQYTNFHSSFSTRFSTLPLKLLLSSFIMASSSTSSTRRVLGDININISASAFDIDHAVSIAKIPKVSESDGSLRNSPDLSKVVRSSTDEIQQENRGETDKILQVGSLEGEVEEEILSKGIEKVSEDFGIPTSVYSSESAQLAGRKRSSSGSGDAPEGSETHIRCGSGKKRKMEIQQSSVDTSSTDNLLPYNDTIQGKEGWTETCSRVPEDASGYNYGSSASLTSPLPTAQIIPSPVSSVSATSSSCSIEDTEDIATVPNSPQASETVIPDNPHLTPTTVSTRSFRTSKSKALSREDIRQKSQALRLRLSLANYKHARLRPNPSYGASTGSRTPLPGAPTSNDRSALIPVINLQRPSPSSKGVRLFMGGREKDRNKDVDIPSSSPSSRSDSLSRRDSAISCTSLASNSASAASHAHPLTSQGNEKNRDLDINMEQEVARRKREMMRERERENVLERKPILERQKLGILHPPMMFAQPDLGSGIERSDRGRSPELSRKAADGLLRLSLLR</sequence>
<feature type="region of interest" description="Disordered" evidence="1">
    <location>
        <begin position="125"/>
        <end position="155"/>
    </location>
</feature>
<feature type="compositionally biased region" description="Polar residues" evidence="1">
    <location>
        <begin position="331"/>
        <end position="347"/>
    </location>
</feature>
<dbReference type="EMBL" id="VIGI01000009">
    <property type="protein sequence ID" value="KAB8295779.1"/>
    <property type="molecule type" value="Genomic_DNA"/>
</dbReference>